<name>A0A2P5TKP0_9GAMM</name>
<keyword evidence="2" id="KW-1185">Reference proteome</keyword>
<evidence type="ECO:0008006" key="3">
    <source>
        <dbReference type="Google" id="ProtNLM"/>
    </source>
</evidence>
<dbReference type="AlphaFoldDB" id="A0A2P5TKP0"/>
<protein>
    <recommendedName>
        <fullName evidence="3">Thioredoxin domain-containing protein</fullName>
    </recommendedName>
</protein>
<organism evidence="1 2">
    <name type="scientific">Oceanisphaera arctica</name>
    <dbReference type="NCBI Taxonomy" id="641510"/>
    <lineage>
        <taxon>Bacteria</taxon>
        <taxon>Pseudomonadati</taxon>
        <taxon>Pseudomonadota</taxon>
        <taxon>Gammaproteobacteria</taxon>
        <taxon>Aeromonadales</taxon>
        <taxon>Aeromonadaceae</taxon>
        <taxon>Oceanisphaera</taxon>
    </lineage>
</organism>
<evidence type="ECO:0000313" key="1">
    <source>
        <dbReference type="EMBL" id="PPL15694.1"/>
    </source>
</evidence>
<reference evidence="2" key="1">
    <citation type="submission" date="2016-11" db="EMBL/GenBank/DDBJ databases">
        <authorList>
            <person name="Sisinthy S."/>
            <person name="Ara S."/>
            <person name="Gundlapally S.R."/>
        </authorList>
    </citation>
    <scope>NUCLEOTIDE SEQUENCE [LARGE SCALE GENOMIC DNA]</scope>
    <source>
        <strain evidence="2">V1-41</strain>
    </source>
</reference>
<dbReference type="Proteomes" id="UP000242231">
    <property type="component" value="Unassembled WGS sequence"/>
</dbReference>
<dbReference type="OrthoDB" id="9785445at2"/>
<comment type="caution">
    <text evidence="1">The sequence shown here is derived from an EMBL/GenBank/DDBJ whole genome shotgun (WGS) entry which is preliminary data.</text>
</comment>
<accession>A0A2P5TKP0</accession>
<sequence length="149" mass="16308">MKHKTRKTHKTILALLGVFLLPVALAWLTLSQGWFTPGVNGHGEWVQGHIAEDSQWRLVLPVTPECESCAMAEPLLNNIDLALGRDSNRVSVLRLPAGNGLEAGFVYIADPPGLLIMRYPLSGDEVSDRLTGKALLGDLRRLLKFSRAG</sequence>
<dbReference type="RefSeq" id="WP_104486947.1">
    <property type="nucleotide sequence ID" value="NZ_BMYB01000007.1"/>
</dbReference>
<evidence type="ECO:0000313" key="2">
    <source>
        <dbReference type="Proteomes" id="UP000242231"/>
    </source>
</evidence>
<dbReference type="EMBL" id="MPZM01000027">
    <property type="protein sequence ID" value="PPL15694.1"/>
    <property type="molecule type" value="Genomic_DNA"/>
</dbReference>
<gene>
    <name evidence="1" type="ORF">UN63_11795</name>
</gene>
<proteinExistence type="predicted"/>